<keyword evidence="2" id="KW-1185">Reference proteome</keyword>
<name>A0ABW9VLE7_9BURK</name>
<proteinExistence type="predicted"/>
<dbReference type="Proteomes" id="UP000478090">
    <property type="component" value="Unassembled WGS sequence"/>
</dbReference>
<dbReference type="RefSeq" id="WP_161038832.1">
    <property type="nucleotide sequence ID" value="NZ_WWCM01000005.1"/>
</dbReference>
<gene>
    <name evidence="1" type="ORF">GTP27_08885</name>
</gene>
<evidence type="ECO:0000313" key="1">
    <source>
        <dbReference type="EMBL" id="MYM39445.1"/>
    </source>
</evidence>
<sequence length="176" mass="19516">MPYSKIVTCYDSSTNLEGRTIGALYAEYSFAALRLDKDEVINFAVEEVTVGKWFEVFPICLYELGQDYAFSWTQLEVPFTVKSSELLWREEWLEPSMNSSEFMGSGPHSTQFAAVLGAAPQSNINVVKVLAGIRLTGQDGRCLVIASSDNTPFKIDLATEVSEIAQVMLSHTAEKI</sequence>
<comment type="caution">
    <text evidence="1">The sequence shown here is derived from an EMBL/GenBank/DDBJ whole genome shotgun (WGS) entry which is preliminary data.</text>
</comment>
<organism evidence="1 2">
    <name type="scientific">Duganella qianjiadongensis</name>
    <dbReference type="NCBI Taxonomy" id="2692176"/>
    <lineage>
        <taxon>Bacteria</taxon>
        <taxon>Pseudomonadati</taxon>
        <taxon>Pseudomonadota</taxon>
        <taxon>Betaproteobacteria</taxon>
        <taxon>Burkholderiales</taxon>
        <taxon>Oxalobacteraceae</taxon>
        <taxon>Telluria group</taxon>
        <taxon>Duganella</taxon>
    </lineage>
</organism>
<reference evidence="1 2" key="1">
    <citation type="submission" date="2019-12" db="EMBL/GenBank/DDBJ databases">
        <title>Novel species isolated from a subtropical stream in China.</title>
        <authorList>
            <person name="Lu H."/>
        </authorList>
    </citation>
    <scope>NUCLEOTIDE SEQUENCE [LARGE SCALE GENOMIC DNA]</scope>
    <source>
        <strain evidence="1 2">CY13W</strain>
    </source>
</reference>
<protein>
    <submittedName>
        <fullName evidence="1">Uncharacterized protein</fullName>
    </submittedName>
</protein>
<dbReference type="EMBL" id="WWCM01000005">
    <property type="protein sequence ID" value="MYM39445.1"/>
    <property type="molecule type" value="Genomic_DNA"/>
</dbReference>
<evidence type="ECO:0000313" key="2">
    <source>
        <dbReference type="Proteomes" id="UP000478090"/>
    </source>
</evidence>
<accession>A0ABW9VLE7</accession>